<dbReference type="InterPro" id="IPR011990">
    <property type="entry name" value="TPR-like_helical_dom_sf"/>
</dbReference>
<keyword evidence="2" id="KW-0732">Signal</keyword>
<feature type="signal peptide" evidence="2">
    <location>
        <begin position="1"/>
        <end position="19"/>
    </location>
</feature>
<comment type="caution">
    <text evidence="3">The sequence shown here is derived from an EMBL/GenBank/DDBJ whole genome shotgun (WGS) entry which is preliminary data.</text>
</comment>
<keyword evidence="4" id="KW-1185">Reference proteome</keyword>
<evidence type="ECO:0000313" key="4">
    <source>
        <dbReference type="Proteomes" id="UP001595379"/>
    </source>
</evidence>
<feature type="region of interest" description="Disordered" evidence="1">
    <location>
        <begin position="126"/>
        <end position="160"/>
    </location>
</feature>
<organism evidence="3 4">
    <name type="scientific">Hyphobacterium vulgare</name>
    <dbReference type="NCBI Taxonomy" id="1736751"/>
    <lineage>
        <taxon>Bacteria</taxon>
        <taxon>Pseudomonadati</taxon>
        <taxon>Pseudomonadota</taxon>
        <taxon>Alphaproteobacteria</taxon>
        <taxon>Maricaulales</taxon>
        <taxon>Maricaulaceae</taxon>
        <taxon>Hyphobacterium</taxon>
    </lineage>
</organism>
<dbReference type="RefSeq" id="WP_343164245.1">
    <property type="nucleotide sequence ID" value="NZ_JBHRSV010000019.1"/>
</dbReference>
<protein>
    <submittedName>
        <fullName evidence="3">Tetratricopeptide repeat protein</fullName>
    </submittedName>
</protein>
<evidence type="ECO:0000256" key="2">
    <source>
        <dbReference type="SAM" id="SignalP"/>
    </source>
</evidence>
<dbReference type="Gene3D" id="1.25.40.10">
    <property type="entry name" value="Tetratricopeptide repeat domain"/>
    <property type="match status" value="1"/>
</dbReference>
<dbReference type="Pfam" id="PF14559">
    <property type="entry name" value="TPR_19"/>
    <property type="match status" value="1"/>
</dbReference>
<sequence>MRCVSALAILFALAAPASADLRDVVLSRDGETAWIQLVFDAAPSDGDVLTEPGGLAVVFSAPGIMPPAVETASGDVVRAIRFSDQDGRIRAEFDLAVAWTDARLRIEGNRIIVRLSGLAASGDELPASHLTTPQAGGVAPDAQSGTAAESETPDPVPGTDIPIATVEDGRPAELTPGGDACDEADARIIDDPWDLDAMIVQAECARSDGNAAEAAALLERVTAMDPERFSALLMLAEIEAESGDRDAARAFYEMAAQAARTDGEAAAAMARMRALSD</sequence>
<dbReference type="Proteomes" id="UP001595379">
    <property type="component" value="Unassembled WGS sequence"/>
</dbReference>
<evidence type="ECO:0000256" key="1">
    <source>
        <dbReference type="SAM" id="MobiDB-lite"/>
    </source>
</evidence>
<reference evidence="4" key="1">
    <citation type="journal article" date="2019" name="Int. J. Syst. Evol. Microbiol.">
        <title>The Global Catalogue of Microorganisms (GCM) 10K type strain sequencing project: providing services to taxonomists for standard genome sequencing and annotation.</title>
        <authorList>
            <consortium name="The Broad Institute Genomics Platform"/>
            <consortium name="The Broad Institute Genome Sequencing Center for Infectious Disease"/>
            <person name="Wu L."/>
            <person name="Ma J."/>
        </authorList>
    </citation>
    <scope>NUCLEOTIDE SEQUENCE [LARGE SCALE GENOMIC DNA]</scope>
    <source>
        <strain evidence="4">KCTC 52487</strain>
    </source>
</reference>
<dbReference type="EMBL" id="JBHRSV010000019">
    <property type="protein sequence ID" value="MFC2926453.1"/>
    <property type="molecule type" value="Genomic_DNA"/>
</dbReference>
<evidence type="ECO:0000313" key="3">
    <source>
        <dbReference type="EMBL" id="MFC2926453.1"/>
    </source>
</evidence>
<gene>
    <name evidence="3" type="ORF">ACFOOR_10090</name>
</gene>
<proteinExistence type="predicted"/>
<feature type="chain" id="PRO_5046594748" evidence="2">
    <location>
        <begin position="20"/>
        <end position="277"/>
    </location>
</feature>
<dbReference type="SUPFAM" id="SSF48452">
    <property type="entry name" value="TPR-like"/>
    <property type="match status" value="1"/>
</dbReference>
<accession>A0ABV6ZYN5</accession>
<name>A0ABV6ZYN5_9PROT</name>